<evidence type="ECO:0000313" key="16">
    <source>
        <dbReference type="Proteomes" id="UP000250321"/>
    </source>
</evidence>
<dbReference type="AlphaFoldDB" id="A0A314U8B7"/>
<keyword evidence="5 14" id="KW-0812">Transmembrane</keyword>
<sequence>MEIQCPSFQVLLAFLLFMIMVLKIGKIRGKTKYSASNLPPGPWKLPVIGNLHQLAGSLPHHGLRDLAKKYGPLMHLKLGEVSAVVVSSAEFAKEVMKTHDLIFASRPHVLASRIMSYNSTDIVFAPYGEYWRQLRKICTLELLSAKRVRSYQPIREEEVQNLIKSIASRAGSPINLTQEIYSSTFTITSRAAFGKKNKDQEKFIYIVKEAAKAASGFALADVFPSVSLLHLLSGMRPKLERLHKEADRIMGNIIKEHQRDMVTTKSGEGEAQEDLVDVLLKFHEHGNELEFSLTTENIKAVILDIFAAGSETSSTAVNWAIAEMIKNPRVMNMAQNEVREVFNRKGQVDETCIREMKYLNLVIKETLRLHPPVPLLLPRECGEKCEIDGYEIPVKSKVIVNAWAIGRDPNYWNEPESFNPDRFLDSPIDYKGANFEYIPFGAGRRMCPGVSFGLANVELPLALLYYHFDWKLPNGMKHEDLDMTEAFGAAVKRKDDLHLIPIPYHPPPTEKSQV</sequence>
<dbReference type="SUPFAM" id="SSF48264">
    <property type="entry name" value="Cytochrome P450"/>
    <property type="match status" value="1"/>
</dbReference>
<evidence type="ECO:0000256" key="6">
    <source>
        <dbReference type="ARBA" id="ARBA00022723"/>
    </source>
</evidence>
<dbReference type="Proteomes" id="UP000250321">
    <property type="component" value="Unassembled WGS sequence"/>
</dbReference>
<evidence type="ECO:0000256" key="11">
    <source>
        <dbReference type="ARBA" id="ARBA00023136"/>
    </source>
</evidence>
<evidence type="ECO:0000256" key="12">
    <source>
        <dbReference type="PIRSR" id="PIRSR602401-1"/>
    </source>
</evidence>
<dbReference type="PRINTS" id="PR00463">
    <property type="entry name" value="EP450I"/>
</dbReference>
<comment type="similarity">
    <text evidence="3 13">Belongs to the cytochrome P450 family.</text>
</comment>
<dbReference type="PANTHER" id="PTHR47953">
    <property type="entry name" value="OS08G0105600 PROTEIN"/>
    <property type="match status" value="1"/>
</dbReference>
<keyword evidence="7 14" id="KW-1133">Transmembrane helix</keyword>
<dbReference type="InterPro" id="IPR001128">
    <property type="entry name" value="Cyt_P450"/>
</dbReference>
<keyword evidence="4 12" id="KW-0349">Heme</keyword>
<dbReference type="Gene3D" id="1.10.630.10">
    <property type="entry name" value="Cytochrome P450"/>
    <property type="match status" value="1"/>
</dbReference>
<dbReference type="InterPro" id="IPR052306">
    <property type="entry name" value="CYP450_71D"/>
</dbReference>
<keyword evidence="8 13" id="KW-0560">Oxidoreductase</keyword>
<evidence type="ECO:0000256" key="5">
    <source>
        <dbReference type="ARBA" id="ARBA00022692"/>
    </source>
</evidence>
<keyword evidence="16" id="KW-1185">Reference proteome</keyword>
<keyword evidence="10 13" id="KW-0503">Monooxygenase</keyword>
<evidence type="ECO:0000256" key="3">
    <source>
        <dbReference type="ARBA" id="ARBA00010617"/>
    </source>
</evidence>
<organism evidence="15 16">
    <name type="scientific">Prunus yedoensis var. nudiflora</name>
    <dbReference type="NCBI Taxonomy" id="2094558"/>
    <lineage>
        <taxon>Eukaryota</taxon>
        <taxon>Viridiplantae</taxon>
        <taxon>Streptophyta</taxon>
        <taxon>Embryophyta</taxon>
        <taxon>Tracheophyta</taxon>
        <taxon>Spermatophyta</taxon>
        <taxon>Magnoliopsida</taxon>
        <taxon>eudicotyledons</taxon>
        <taxon>Gunneridae</taxon>
        <taxon>Pentapetalae</taxon>
        <taxon>rosids</taxon>
        <taxon>fabids</taxon>
        <taxon>Rosales</taxon>
        <taxon>Rosaceae</taxon>
        <taxon>Amygdaloideae</taxon>
        <taxon>Amygdaleae</taxon>
        <taxon>Prunus</taxon>
    </lineage>
</organism>
<evidence type="ECO:0000256" key="13">
    <source>
        <dbReference type="RuleBase" id="RU000461"/>
    </source>
</evidence>
<comment type="cofactor">
    <cofactor evidence="1 12">
        <name>heme</name>
        <dbReference type="ChEBI" id="CHEBI:30413"/>
    </cofactor>
</comment>
<dbReference type="GO" id="GO:0016020">
    <property type="term" value="C:membrane"/>
    <property type="evidence" value="ECO:0007669"/>
    <property type="project" value="UniProtKB-SubCell"/>
</dbReference>
<evidence type="ECO:0000313" key="15">
    <source>
        <dbReference type="EMBL" id="PQM33657.1"/>
    </source>
</evidence>
<dbReference type="PANTHER" id="PTHR47953:SF19">
    <property type="entry name" value="OS06G0641600 PROTEIN"/>
    <property type="match status" value="1"/>
</dbReference>
<name>A0A314U8B7_PRUYE</name>
<feature type="transmembrane region" description="Helical" evidence="14">
    <location>
        <begin position="6"/>
        <end position="24"/>
    </location>
</feature>
<dbReference type="Pfam" id="PF00067">
    <property type="entry name" value="p450"/>
    <property type="match status" value="1"/>
</dbReference>
<protein>
    <submittedName>
        <fullName evidence="15">Cytochrome P450 71D9</fullName>
    </submittedName>
</protein>
<evidence type="ECO:0000256" key="10">
    <source>
        <dbReference type="ARBA" id="ARBA00023033"/>
    </source>
</evidence>
<keyword evidence="6 12" id="KW-0479">Metal-binding</keyword>
<dbReference type="CDD" id="cd11072">
    <property type="entry name" value="CYP71-like"/>
    <property type="match status" value="1"/>
</dbReference>
<dbReference type="PROSITE" id="PS00086">
    <property type="entry name" value="CYTOCHROME_P450"/>
    <property type="match status" value="1"/>
</dbReference>
<gene>
    <name evidence="15" type="ORF">Pyn_30873</name>
</gene>
<dbReference type="InterPro" id="IPR002401">
    <property type="entry name" value="Cyt_P450_E_grp-I"/>
</dbReference>
<comment type="caution">
    <text evidence="15">The sequence shown here is derived from an EMBL/GenBank/DDBJ whole genome shotgun (WGS) entry which is preliminary data.</text>
</comment>
<dbReference type="GO" id="GO:0004497">
    <property type="term" value="F:monooxygenase activity"/>
    <property type="evidence" value="ECO:0007669"/>
    <property type="project" value="UniProtKB-KW"/>
</dbReference>
<dbReference type="FunFam" id="1.10.630.10:FF:000008">
    <property type="entry name" value="Cytochrome P450 71D8"/>
    <property type="match status" value="1"/>
</dbReference>
<reference evidence="15 16" key="1">
    <citation type="submission" date="2018-02" db="EMBL/GenBank/DDBJ databases">
        <title>Draft genome of wild Prunus yedoensis var. nudiflora.</title>
        <authorList>
            <person name="Baek S."/>
            <person name="Kim J.-H."/>
            <person name="Choi K."/>
            <person name="Kim G.-B."/>
            <person name="Cho A."/>
            <person name="Jang H."/>
            <person name="Shin C.-H."/>
            <person name="Yu H.-J."/>
            <person name="Mun J.-H."/>
        </authorList>
    </citation>
    <scope>NUCLEOTIDE SEQUENCE [LARGE SCALE GENOMIC DNA]</scope>
    <source>
        <strain evidence="16">cv. Jeju island</strain>
        <tissue evidence="15">Leaf</tissue>
    </source>
</reference>
<evidence type="ECO:0000256" key="2">
    <source>
        <dbReference type="ARBA" id="ARBA00004167"/>
    </source>
</evidence>
<proteinExistence type="inferred from homology"/>
<dbReference type="GO" id="GO:0005506">
    <property type="term" value="F:iron ion binding"/>
    <property type="evidence" value="ECO:0007669"/>
    <property type="project" value="InterPro"/>
</dbReference>
<accession>A0A314U8B7</accession>
<dbReference type="STRING" id="2094558.A0A314U8B7"/>
<dbReference type="InterPro" id="IPR036396">
    <property type="entry name" value="Cyt_P450_sf"/>
</dbReference>
<evidence type="ECO:0000256" key="9">
    <source>
        <dbReference type="ARBA" id="ARBA00023004"/>
    </source>
</evidence>
<evidence type="ECO:0000256" key="14">
    <source>
        <dbReference type="SAM" id="Phobius"/>
    </source>
</evidence>
<evidence type="ECO:0000256" key="4">
    <source>
        <dbReference type="ARBA" id="ARBA00022617"/>
    </source>
</evidence>
<evidence type="ECO:0000256" key="7">
    <source>
        <dbReference type="ARBA" id="ARBA00022989"/>
    </source>
</evidence>
<feature type="binding site" description="axial binding residue" evidence="12">
    <location>
        <position position="447"/>
    </location>
    <ligand>
        <name>heme</name>
        <dbReference type="ChEBI" id="CHEBI:30413"/>
    </ligand>
    <ligandPart>
        <name>Fe</name>
        <dbReference type="ChEBI" id="CHEBI:18248"/>
    </ligandPart>
</feature>
<dbReference type="OrthoDB" id="1470350at2759"/>
<dbReference type="PRINTS" id="PR00385">
    <property type="entry name" value="P450"/>
</dbReference>
<dbReference type="EMBL" id="PJQY01003900">
    <property type="protein sequence ID" value="PQM33657.1"/>
    <property type="molecule type" value="Genomic_DNA"/>
</dbReference>
<evidence type="ECO:0000256" key="1">
    <source>
        <dbReference type="ARBA" id="ARBA00001971"/>
    </source>
</evidence>
<evidence type="ECO:0000256" key="8">
    <source>
        <dbReference type="ARBA" id="ARBA00023002"/>
    </source>
</evidence>
<keyword evidence="9 12" id="KW-0408">Iron</keyword>
<dbReference type="GO" id="GO:0020037">
    <property type="term" value="F:heme binding"/>
    <property type="evidence" value="ECO:0007669"/>
    <property type="project" value="InterPro"/>
</dbReference>
<dbReference type="GO" id="GO:0016705">
    <property type="term" value="F:oxidoreductase activity, acting on paired donors, with incorporation or reduction of molecular oxygen"/>
    <property type="evidence" value="ECO:0007669"/>
    <property type="project" value="InterPro"/>
</dbReference>
<comment type="subcellular location">
    <subcellularLocation>
        <location evidence="2">Membrane</location>
        <topology evidence="2">Single-pass membrane protein</topology>
    </subcellularLocation>
</comment>
<keyword evidence="11 14" id="KW-0472">Membrane</keyword>
<dbReference type="InterPro" id="IPR017972">
    <property type="entry name" value="Cyt_P450_CS"/>
</dbReference>